<reference evidence="8" key="1">
    <citation type="journal article" date="2010" name="Insect Mol. Biol.">
        <title>The draft genome sequence of Arsenophonus nasoniae, son-killer bacterium of Nasonia vitripennis, reveals genes associated with virulence and symbiosis.</title>
        <authorList>
            <person name="Wilkes T."/>
            <person name="Darby A.C."/>
            <person name="Choi J."/>
            <person name="Colborne J.K."/>
            <person name="Werren J.H."/>
            <person name="Hurst G.D.D."/>
        </authorList>
    </citation>
    <scope>NUCLEOTIDE SEQUENCE</scope>
</reference>
<evidence type="ECO:0000256" key="4">
    <source>
        <dbReference type="ARBA" id="ARBA00022525"/>
    </source>
</evidence>
<dbReference type="EMBL" id="FN545182">
    <property type="protein sequence ID" value="CBA72452.1"/>
    <property type="molecule type" value="Genomic_DNA"/>
</dbReference>
<dbReference type="InterPro" id="IPR013384">
    <property type="entry name" value="Flagell_FlgL"/>
</dbReference>
<dbReference type="Pfam" id="PF00700">
    <property type="entry name" value="Flagellin_C"/>
    <property type="match status" value="1"/>
</dbReference>
<evidence type="ECO:0000256" key="1">
    <source>
        <dbReference type="ARBA" id="ARBA00004365"/>
    </source>
</evidence>
<proteinExistence type="inferred from homology"/>
<dbReference type="GO" id="GO:0005576">
    <property type="term" value="C:extracellular region"/>
    <property type="evidence" value="ECO:0007669"/>
    <property type="project" value="UniProtKB-SubCell"/>
</dbReference>
<evidence type="ECO:0000313" key="8">
    <source>
        <dbReference type="EMBL" id="CBA72452.1"/>
    </source>
</evidence>
<name>D2TYG3_9GAMM</name>
<keyword evidence="8" id="KW-0966">Cell projection</keyword>
<dbReference type="NCBIfam" id="TIGR02550">
    <property type="entry name" value="flagell_flgL"/>
    <property type="match status" value="1"/>
</dbReference>
<evidence type="ECO:0000256" key="5">
    <source>
        <dbReference type="ARBA" id="ARBA00023143"/>
    </source>
</evidence>
<gene>
    <name evidence="8" type="primary">flgL</name>
    <name evidence="8" type="ORF">ARN_11840</name>
</gene>
<sequence length="313" mass="34888">MMTTRLSSQFMHYQKTNSMMYSQSQLADKYQRITTGKRLLQSADDPAAAAENLQINQTQTRLAQYKTARNFSQHQMQSQLQVVEKMEDLSRRIKQTFVAVSNQSIMSEDARQAYATELESLKSELVGLANSKDSSGSYLFAGYKTDTVPLVVGTNGVVNYQGSQDAIKQHIDADREVTVNFTAQQVLQTATGGDIFQSLDLAINTLKTPYQSANPQAQSILAANIDSAHSDLQNTMKSLSTISSQLGSQLKEVEQLNSRSEDVSLLLKERQSQLTNTDMAAEIAEYYQEEAILQASYSLFAQMKDLSLFNLLR</sequence>
<comment type="similarity">
    <text evidence="3">Belongs to the bacterial flagellin family.</text>
</comment>
<dbReference type="GO" id="GO:0071973">
    <property type="term" value="P:bacterial-type flagellum-dependent cell motility"/>
    <property type="evidence" value="ECO:0007669"/>
    <property type="project" value="InterPro"/>
</dbReference>
<feature type="domain" description="Flagellin N-terminal" evidence="6">
    <location>
        <begin position="8"/>
        <end position="145"/>
    </location>
</feature>
<keyword evidence="4" id="KW-0964">Secreted</keyword>
<evidence type="ECO:0000259" key="7">
    <source>
        <dbReference type="Pfam" id="PF00700"/>
    </source>
</evidence>
<dbReference type="SUPFAM" id="SSF64518">
    <property type="entry name" value="Phase 1 flagellin"/>
    <property type="match status" value="1"/>
</dbReference>
<dbReference type="PANTHER" id="PTHR42792:SF1">
    <property type="entry name" value="FLAGELLAR HOOK-ASSOCIATED PROTEIN 3"/>
    <property type="match status" value="1"/>
</dbReference>
<dbReference type="PANTHER" id="PTHR42792">
    <property type="entry name" value="FLAGELLIN"/>
    <property type="match status" value="1"/>
</dbReference>
<protein>
    <submittedName>
        <fullName evidence="8">Flagellar hook-associated protein FlgL</fullName>
    </submittedName>
</protein>
<evidence type="ECO:0000256" key="3">
    <source>
        <dbReference type="ARBA" id="ARBA00005709"/>
    </source>
</evidence>
<feature type="domain" description="Flagellin C-terminal" evidence="7">
    <location>
        <begin position="234"/>
        <end position="312"/>
    </location>
</feature>
<organism evidence="8">
    <name type="scientific">Arsenophonus nasoniae</name>
    <name type="common">son-killer infecting Nasonia vitripennis</name>
    <dbReference type="NCBI Taxonomy" id="638"/>
    <lineage>
        <taxon>Bacteria</taxon>
        <taxon>Pseudomonadati</taxon>
        <taxon>Pseudomonadota</taxon>
        <taxon>Gammaproteobacteria</taxon>
        <taxon>Enterobacterales</taxon>
        <taxon>Morganellaceae</taxon>
        <taxon>Arsenophonus</taxon>
    </lineage>
</organism>
<dbReference type="Pfam" id="PF00669">
    <property type="entry name" value="Flagellin_N"/>
    <property type="match status" value="1"/>
</dbReference>
<accession>D2TYG3</accession>
<keyword evidence="8" id="KW-0282">Flagellum</keyword>
<dbReference type="InterPro" id="IPR046358">
    <property type="entry name" value="Flagellin_C"/>
</dbReference>
<dbReference type="InterPro" id="IPR001029">
    <property type="entry name" value="Flagellin_N"/>
</dbReference>
<keyword evidence="5" id="KW-0975">Bacterial flagellum</keyword>
<dbReference type="GO" id="GO:0005198">
    <property type="term" value="F:structural molecule activity"/>
    <property type="evidence" value="ECO:0007669"/>
    <property type="project" value="InterPro"/>
</dbReference>
<comment type="subcellular location">
    <subcellularLocation>
        <location evidence="1">Bacterial flagellum</location>
    </subcellularLocation>
    <subcellularLocation>
        <location evidence="2">Secreted</location>
    </subcellularLocation>
</comment>
<dbReference type="Gene3D" id="1.20.1330.10">
    <property type="entry name" value="f41 fragment of flagellin, N-terminal domain"/>
    <property type="match status" value="1"/>
</dbReference>
<dbReference type="GO" id="GO:0009424">
    <property type="term" value="C:bacterial-type flagellum hook"/>
    <property type="evidence" value="ECO:0007669"/>
    <property type="project" value="InterPro"/>
</dbReference>
<dbReference type="InterPro" id="IPR001492">
    <property type="entry name" value="Flagellin"/>
</dbReference>
<evidence type="ECO:0000256" key="2">
    <source>
        <dbReference type="ARBA" id="ARBA00004613"/>
    </source>
</evidence>
<keyword evidence="8" id="KW-0969">Cilium</keyword>
<dbReference type="AlphaFoldDB" id="D2TYG3"/>
<evidence type="ECO:0000259" key="6">
    <source>
        <dbReference type="Pfam" id="PF00669"/>
    </source>
</evidence>